<evidence type="ECO:0000313" key="3">
    <source>
        <dbReference type="Proteomes" id="UP000738325"/>
    </source>
</evidence>
<evidence type="ECO:0000256" key="1">
    <source>
        <dbReference type="SAM" id="MobiDB-lite"/>
    </source>
</evidence>
<gene>
    <name evidence="2" type="ORF">BGZ99_007678</name>
</gene>
<dbReference type="EMBL" id="JAAAIP010000563">
    <property type="protein sequence ID" value="KAG0315102.1"/>
    <property type="molecule type" value="Genomic_DNA"/>
</dbReference>
<dbReference type="InterPro" id="IPR046368">
    <property type="entry name" value="Tag1"/>
</dbReference>
<keyword evidence="3" id="KW-1185">Reference proteome</keyword>
<sequence>VLVEGSVLAFDSIVINSPAETSFATDLTGAITNTGPLDAQIAFPNAVSVSYGGKAIGSMMMPTLNAVANQGASLNLTGVTFNVTDAAAFSEFNVFALNNEKFDWVISTDGLVVTAMGVALPGVSLTKTITLDGFNKLAGLVLSSYIINTIDDAGMHMVISATLANPSTIGMTIPLSTFSTGFQGQTLGPAVAEGLVLVPHGSSSFALNATIATGLGDLRPYLAGIFQNAIGGVPTPLDAQGTGAPGVSWLDAAIKSLTLHTALPPLSAPPIESVNIDAMSVDFACATCTWAPGAVASISAKTNLPFAGNVPIVQLSQHVEILDQNGQLVGKLDTPYAAAAATGSIVTSTTPSVPLVVDDGSHDIYEGFIRDLNAATTYQMGLRGTTDSILDLGALGMVEVKGIVIDVFAPVSGLQGLKNVDFVSLLNAVFLLTDANGNIGEFIEVLAYVNIHNPSNLTLNIGDLRLTGVTAFDTPDKLGYALIKDLKLAPGDNRLVADTWVDFESLAGLLFGSNVISSPDPVPLYLIGLDDATSNVALNTGLNELQTSILLPPHMLDSAPASLPYSLTDMALKFLPTTVDDSLVEMTMKFLNPFIGGGFNMVNAVAPGFPADITFSTSSGSVTVFDLLSDLTFSLSGNESLTVTFKIKLHSGLMDRSVYQNMVADSASGNVQFAMDFYPLITVDQDTTEYNPNWSTSITTGTSSGLTPFHVGSDFGLILDWYDRQFPVVAATAVPTTVATPSPTSTTDAIFPTSPATSPSPVVTTSVDPTPSAATMV</sequence>
<dbReference type="InterPro" id="IPR022185">
    <property type="entry name" value="DUF3712"/>
</dbReference>
<organism evidence="2 3">
    <name type="scientific">Dissophora globulifera</name>
    <dbReference type="NCBI Taxonomy" id="979702"/>
    <lineage>
        <taxon>Eukaryota</taxon>
        <taxon>Fungi</taxon>
        <taxon>Fungi incertae sedis</taxon>
        <taxon>Mucoromycota</taxon>
        <taxon>Mortierellomycotina</taxon>
        <taxon>Mortierellomycetes</taxon>
        <taxon>Mortierellales</taxon>
        <taxon>Mortierellaceae</taxon>
        <taxon>Dissophora</taxon>
    </lineage>
</organism>
<accession>A0A9P6R8V2</accession>
<dbReference type="PANTHER" id="PTHR35895">
    <property type="entry name" value="CHROMOSOME 16, WHOLE GENOME SHOTGUN SEQUENCE"/>
    <property type="match status" value="1"/>
</dbReference>
<protein>
    <submittedName>
        <fullName evidence="2">Uncharacterized protein</fullName>
    </submittedName>
</protein>
<dbReference type="GO" id="GO:0000329">
    <property type="term" value="C:fungal-type vacuole membrane"/>
    <property type="evidence" value="ECO:0007669"/>
    <property type="project" value="InterPro"/>
</dbReference>
<dbReference type="Proteomes" id="UP000738325">
    <property type="component" value="Unassembled WGS sequence"/>
</dbReference>
<evidence type="ECO:0000313" key="2">
    <source>
        <dbReference type="EMBL" id="KAG0315102.1"/>
    </source>
</evidence>
<name>A0A9P6R8V2_9FUNG</name>
<dbReference type="AlphaFoldDB" id="A0A9P6R8V2"/>
<feature type="region of interest" description="Disordered" evidence="1">
    <location>
        <begin position="739"/>
        <end position="777"/>
    </location>
</feature>
<dbReference type="PANTHER" id="PTHR35895:SF1">
    <property type="entry name" value="LIPID-BINDING SERUM GLYCOPROTEIN C-TERMINAL DOMAIN-CONTAINING PROTEIN"/>
    <property type="match status" value="1"/>
</dbReference>
<dbReference type="OrthoDB" id="10039566at2759"/>
<feature type="non-terminal residue" evidence="2">
    <location>
        <position position="1"/>
    </location>
</feature>
<proteinExistence type="predicted"/>
<dbReference type="Pfam" id="PF12505">
    <property type="entry name" value="DUF3712"/>
    <property type="match status" value="2"/>
</dbReference>
<comment type="caution">
    <text evidence="2">The sequence shown here is derived from an EMBL/GenBank/DDBJ whole genome shotgun (WGS) entry which is preliminary data.</text>
</comment>
<reference evidence="2" key="1">
    <citation type="journal article" date="2020" name="Fungal Divers.">
        <title>Resolving the Mortierellaceae phylogeny through synthesis of multi-gene phylogenetics and phylogenomics.</title>
        <authorList>
            <person name="Vandepol N."/>
            <person name="Liber J."/>
            <person name="Desiro A."/>
            <person name="Na H."/>
            <person name="Kennedy M."/>
            <person name="Barry K."/>
            <person name="Grigoriev I.V."/>
            <person name="Miller A.N."/>
            <person name="O'Donnell K."/>
            <person name="Stajich J.E."/>
            <person name="Bonito G."/>
        </authorList>
    </citation>
    <scope>NUCLEOTIDE SEQUENCE</scope>
    <source>
        <strain evidence="2">REB-010B</strain>
    </source>
</reference>